<dbReference type="SUPFAM" id="SSF55785">
    <property type="entry name" value="PYP-like sensor domain (PAS domain)"/>
    <property type="match status" value="1"/>
</dbReference>
<evidence type="ECO:0000256" key="3">
    <source>
        <dbReference type="ARBA" id="ARBA00023012"/>
    </source>
</evidence>
<dbReference type="EMBL" id="QICQ01000038">
    <property type="protein sequence ID" value="PXV75247.1"/>
    <property type="molecule type" value="Genomic_DNA"/>
</dbReference>
<dbReference type="InterPro" id="IPR005467">
    <property type="entry name" value="His_kinase_dom"/>
</dbReference>
<keyword evidence="4" id="KW-0175">Coiled coil</keyword>
<dbReference type="PANTHER" id="PTHR24421">
    <property type="entry name" value="NITRATE/NITRITE SENSOR PROTEIN NARX-RELATED"/>
    <property type="match status" value="1"/>
</dbReference>
<dbReference type="PROSITE" id="PS50109">
    <property type="entry name" value="HIS_KIN"/>
    <property type="match status" value="1"/>
</dbReference>
<dbReference type="Pfam" id="PF07730">
    <property type="entry name" value="HisKA_3"/>
    <property type="match status" value="1"/>
</dbReference>
<keyword evidence="1" id="KW-0808">Transferase</keyword>
<dbReference type="CDD" id="cd16917">
    <property type="entry name" value="HATPase_UhpB-NarQ-NarX-like"/>
    <property type="match status" value="1"/>
</dbReference>
<dbReference type="InterPro" id="IPR013655">
    <property type="entry name" value="PAS_fold_3"/>
</dbReference>
<dbReference type="CDD" id="cd00130">
    <property type="entry name" value="PAS"/>
    <property type="match status" value="1"/>
</dbReference>
<proteinExistence type="predicted"/>
<dbReference type="InterPro" id="IPR000014">
    <property type="entry name" value="PAS"/>
</dbReference>
<evidence type="ECO:0000313" key="6">
    <source>
        <dbReference type="EMBL" id="PXV75247.1"/>
    </source>
</evidence>
<dbReference type="InterPro" id="IPR011712">
    <property type="entry name" value="Sig_transdc_His_kin_sub3_dim/P"/>
</dbReference>
<dbReference type="PANTHER" id="PTHR24421:SF59">
    <property type="entry name" value="OXYGEN SENSOR HISTIDINE KINASE NREB"/>
    <property type="match status" value="1"/>
</dbReference>
<feature type="coiled-coil region" evidence="4">
    <location>
        <begin position="260"/>
        <end position="287"/>
    </location>
</feature>
<feature type="domain" description="Histidine kinase" evidence="5">
    <location>
        <begin position="397"/>
        <end position="486"/>
    </location>
</feature>
<keyword evidence="7" id="KW-1185">Reference proteome</keyword>
<evidence type="ECO:0000259" key="5">
    <source>
        <dbReference type="PROSITE" id="PS50109"/>
    </source>
</evidence>
<dbReference type="InterPro" id="IPR011006">
    <property type="entry name" value="CheY-like_superfamily"/>
</dbReference>
<evidence type="ECO:0000313" key="7">
    <source>
        <dbReference type="Proteomes" id="UP000247780"/>
    </source>
</evidence>
<dbReference type="Gene3D" id="3.30.565.10">
    <property type="entry name" value="Histidine kinase-like ATPase, C-terminal domain"/>
    <property type="match status" value="1"/>
</dbReference>
<keyword evidence="2 6" id="KW-0418">Kinase</keyword>
<name>A0ABX5M4Q2_9PROT</name>
<evidence type="ECO:0000256" key="4">
    <source>
        <dbReference type="SAM" id="Coils"/>
    </source>
</evidence>
<gene>
    <name evidence="6" type="ORF">C8R14_1385</name>
</gene>
<dbReference type="Gene3D" id="3.40.50.2300">
    <property type="match status" value="1"/>
</dbReference>
<dbReference type="SMART" id="SM00387">
    <property type="entry name" value="HATPase_c"/>
    <property type="match status" value="1"/>
</dbReference>
<sequence length="498" mass="54942">MVRTLAILMVEPTAAEGEQVRGLLEQGGLSAQVHCVTTDALPEVLQQQEWDLVLAGDHPDLGVVPVLDSLTELGLDIPVIVLVSRQDEQATACLFAAGVQDVLLKSDSIRLMAAIRGCQRHIEHLQDLCEAQSALERSEARFRAIASNLPGLVFQFVLESDGGVFFPYVSESSRTLLGLSPDYLQKNPDAFAGLILTEDMSDYDQSLQNSCKQLSAWNWEGRIQARGDADVKWISLRATPRRTPRGAVLWDGIMLNITRNKQIELEIARSRAQLEELSAYSQKAKEQERTRIAREIHDDIGGTLTAIKCELVPCLDNSSRAPEFYRNKAAAVESLVDMVIDSTRRIALDLRPGVLDCGIVAAVQWQAREFNQRTGIACAVVCDDEEISLDGDLAVAIFRVFQEALTNIAKHADASEVRVKLSEASGEVYLEVADNGCGITYPDMEKVNSFGIRSMRERCQQLGGRFHIQGEPQTGTGVMIWIPVNGQSSSSYQDEWPD</sequence>
<dbReference type="InterPro" id="IPR050482">
    <property type="entry name" value="Sensor_HK_TwoCompSys"/>
</dbReference>
<accession>A0ABX5M4Q2</accession>
<dbReference type="Gene3D" id="3.30.450.20">
    <property type="entry name" value="PAS domain"/>
    <property type="match status" value="1"/>
</dbReference>
<dbReference type="InterPro" id="IPR035965">
    <property type="entry name" value="PAS-like_dom_sf"/>
</dbReference>
<evidence type="ECO:0000256" key="2">
    <source>
        <dbReference type="ARBA" id="ARBA00022777"/>
    </source>
</evidence>
<dbReference type="Pfam" id="PF02518">
    <property type="entry name" value="HATPase_c"/>
    <property type="match status" value="1"/>
</dbReference>
<dbReference type="InterPro" id="IPR036890">
    <property type="entry name" value="HATPase_C_sf"/>
</dbReference>
<keyword evidence="3" id="KW-0902">Two-component regulatory system</keyword>
<dbReference type="Proteomes" id="UP000247780">
    <property type="component" value="Unassembled WGS sequence"/>
</dbReference>
<evidence type="ECO:0000256" key="1">
    <source>
        <dbReference type="ARBA" id="ARBA00022679"/>
    </source>
</evidence>
<dbReference type="GO" id="GO:0016301">
    <property type="term" value="F:kinase activity"/>
    <property type="evidence" value="ECO:0007669"/>
    <property type="project" value="UniProtKB-KW"/>
</dbReference>
<comment type="caution">
    <text evidence="6">The sequence shown here is derived from an EMBL/GenBank/DDBJ whole genome shotgun (WGS) entry which is preliminary data.</text>
</comment>
<organism evidence="6 7">
    <name type="scientific">Nitrosomonas eutropha</name>
    <dbReference type="NCBI Taxonomy" id="916"/>
    <lineage>
        <taxon>Bacteria</taxon>
        <taxon>Pseudomonadati</taxon>
        <taxon>Pseudomonadota</taxon>
        <taxon>Betaproteobacteria</taxon>
        <taxon>Nitrosomonadales</taxon>
        <taxon>Nitrosomonadaceae</taxon>
        <taxon>Nitrosomonas</taxon>
    </lineage>
</organism>
<dbReference type="Pfam" id="PF08447">
    <property type="entry name" value="PAS_3"/>
    <property type="match status" value="1"/>
</dbReference>
<dbReference type="SUPFAM" id="SSF52172">
    <property type="entry name" value="CheY-like"/>
    <property type="match status" value="1"/>
</dbReference>
<dbReference type="SUPFAM" id="SSF55874">
    <property type="entry name" value="ATPase domain of HSP90 chaperone/DNA topoisomerase II/histidine kinase"/>
    <property type="match status" value="1"/>
</dbReference>
<dbReference type="RefSeq" id="WP_011634877.1">
    <property type="nucleotide sequence ID" value="NZ_FNYF01000034.1"/>
</dbReference>
<reference evidence="6 7" key="1">
    <citation type="submission" date="2018-04" db="EMBL/GenBank/DDBJ databases">
        <title>Active sludge and wastewater microbial communities from Klosterneuburg, Austria.</title>
        <authorList>
            <person name="Wagner M."/>
        </authorList>
    </citation>
    <scope>NUCLEOTIDE SEQUENCE [LARGE SCALE GENOMIC DNA]</scope>
    <source>
        <strain evidence="6 7">Nm 57</strain>
    </source>
</reference>
<dbReference type="InterPro" id="IPR003594">
    <property type="entry name" value="HATPase_dom"/>
</dbReference>
<protein>
    <submittedName>
        <fullName evidence="6">Multi-sensor signal transduction histidine kinase</fullName>
    </submittedName>
</protein>
<dbReference type="Gene3D" id="1.20.5.1930">
    <property type="match status" value="1"/>
</dbReference>